<evidence type="ECO:0000256" key="2">
    <source>
        <dbReference type="ARBA" id="ARBA00004760"/>
    </source>
</evidence>
<evidence type="ECO:0000256" key="1">
    <source>
        <dbReference type="ARBA" id="ARBA00004240"/>
    </source>
</evidence>
<evidence type="ECO:0000256" key="9">
    <source>
        <dbReference type="ARBA" id="ARBA00026112"/>
    </source>
</evidence>
<dbReference type="GO" id="GO:0030148">
    <property type="term" value="P:sphingolipid biosynthetic process"/>
    <property type="evidence" value="ECO:0007669"/>
    <property type="project" value="InterPro"/>
</dbReference>
<dbReference type="PANTHER" id="PTHR43550">
    <property type="entry name" value="3-KETODIHYDROSPHINGOSINE REDUCTASE"/>
    <property type="match status" value="1"/>
</dbReference>
<dbReference type="Gene3D" id="3.40.50.720">
    <property type="entry name" value="NAD(P)-binding Rossmann-like Domain"/>
    <property type="match status" value="1"/>
</dbReference>
<proteinExistence type="predicted"/>
<dbReference type="AlphaFoldDB" id="A0A7S2ZF27"/>
<feature type="domain" description="Ketoreductase" evidence="11">
    <location>
        <begin position="42"/>
        <end position="221"/>
    </location>
</feature>
<dbReference type="PANTHER" id="PTHR43550:SF3">
    <property type="entry name" value="3-KETODIHYDROSPHINGOSINE REDUCTASE"/>
    <property type="match status" value="1"/>
</dbReference>
<evidence type="ECO:0000256" key="5">
    <source>
        <dbReference type="ARBA" id="ARBA00022857"/>
    </source>
</evidence>
<dbReference type="PRINTS" id="PR00081">
    <property type="entry name" value="GDHRDH"/>
</dbReference>
<dbReference type="InterPro" id="IPR045022">
    <property type="entry name" value="KDSR-like"/>
</dbReference>
<gene>
    <name evidence="12" type="ORF">RMAR00112_LOCUS5859</name>
</gene>
<dbReference type="Pfam" id="PF00106">
    <property type="entry name" value="adh_short"/>
    <property type="match status" value="1"/>
</dbReference>
<keyword evidence="7" id="KW-0560">Oxidoreductase</keyword>
<evidence type="ECO:0000313" key="12">
    <source>
        <dbReference type="EMBL" id="CAE0037903.1"/>
    </source>
</evidence>
<dbReference type="EC" id="1.1.1.102" evidence="9"/>
<evidence type="ECO:0000259" key="11">
    <source>
        <dbReference type="SMART" id="SM00822"/>
    </source>
</evidence>
<dbReference type="CDD" id="cd08939">
    <property type="entry name" value="KDSR-like_SDR_c"/>
    <property type="match status" value="1"/>
</dbReference>
<keyword evidence="5" id="KW-0521">NADP</keyword>
<name>A0A7S2ZF27_9RHOD</name>
<keyword evidence="10" id="KW-1133">Transmembrane helix</keyword>
<keyword evidence="10" id="KW-0472">Membrane</keyword>
<feature type="transmembrane region" description="Helical" evidence="10">
    <location>
        <begin position="6"/>
        <end position="28"/>
    </location>
</feature>
<keyword evidence="4" id="KW-0256">Endoplasmic reticulum</keyword>
<keyword evidence="10" id="KW-0812">Transmembrane</keyword>
<evidence type="ECO:0000256" key="6">
    <source>
        <dbReference type="ARBA" id="ARBA00022919"/>
    </source>
</evidence>
<dbReference type="GO" id="GO:0047560">
    <property type="term" value="F:3-dehydrosphinganine reductase activity"/>
    <property type="evidence" value="ECO:0007669"/>
    <property type="project" value="UniProtKB-EC"/>
</dbReference>
<evidence type="ECO:0000256" key="10">
    <source>
        <dbReference type="SAM" id="Phobius"/>
    </source>
</evidence>
<accession>A0A7S2ZF27</accession>
<evidence type="ECO:0000256" key="3">
    <source>
        <dbReference type="ARBA" id="ARBA00004991"/>
    </source>
</evidence>
<evidence type="ECO:0000256" key="7">
    <source>
        <dbReference type="ARBA" id="ARBA00023002"/>
    </source>
</evidence>
<dbReference type="EMBL" id="HBHW01007709">
    <property type="protein sequence ID" value="CAE0037903.1"/>
    <property type="molecule type" value="Transcribed_RNA"/>
</dbReference>
<comment type="pathway">
    <text evidence="3">Sphingolipid metabolism.</text>
</comment>
<keyword evidence="8" id="KW-0443">Lipid metabolism</keyword>
<reference evidence="12" key="1">
    <citation type="submission" date="2021-01" db="EMBL/GenBank/DDBJ databases">
        <authorList>
            <person name="Corre E."/>
            <person name="Pelletier E."/>
            <person name="Niang G."/>
            <person name="Scheremetjew M."/>
            <person name="Finn R."/>
            <person name="Kale V."/>
            <person name="Holt S."/>
            <person name="Cochrane G."/>
            <person name="Meng A."/>
            <person name="Brown T."/>
            <person name="Cohen L."/>
        </authorList>
    </citation>
    <scope>NUCLEOTIDE SEQUENCE</scope>
    <source>
        <strain evidence="12">CCMP 769</strain>
    </source>
</reference>
<dbReference type="SUPFAM" id="SSF51735">
    <property type="entry name" value="NAD(P)-binding Rossmann-fold domains"/>
    <property type="match status" value="1"/>
</dbReference>
<evidence type="ECO:0000256" key="4">
    <source>
        <dbReference type="ARBA" id="ARBA00022824"/>
    </source>
</evidence>
<dbReference type="GO" id="GO:0006666">
    <property type="term" value="P:3-keto-sphinganine metabolic process"/>
    <property type="evidence" value="ECO:0007669"/>
    <property type="project" value="InterPro"/>
</dbReference>
<dbReference type="GO" id="GO:0005789">
    <property type="term" value="C:endoplasmic reticulum membrane"/>
    <property type="evidence" value="ECO:0007669"/>
    <property type="project" value="TreeGrafter"/>
</dbReference>
<dbReference type="InterPro" id="IPR002347">
    <property type="entry name" value="SDR_fam"/>
</dbReference>
<dbReference type="FunFam" id="3.40.50.720:FF:000468">
    <property type="entry name" value="Short-chain dehydrogenase, putative"/>
    <property type="match status" value="1"/>
</dbReference>
<comment type="subcellular location">
    <subcellularLocation>
        <location evidence="1">Endoplasmic reticulum</location>
    </subcellularLocation>
</comment>
<comment type="pathway">
    <text evidence="2">Lipid metabolism; sphingolipid metabolism.</text>
</comment>
<keyword evidence="6" id="KW-0746">Sphingolipid metabolism</keyword>
<protein>
    <recommendedName>
        <fullName evidence="9">3-dehydrosphinganine reductase</fullName>
        <ecNumber evidence="9">1.1.1.102</ecNumber>
    </recommendedName>
</protein>
<evidence type="ECO:0000256" key="8">
    <source>
        <dbReference type="ARBA" id="ARBA00023098"/>
    </source>
</evidence>
<dbReference type="SMART" id="SM00822">
    <property type="entry name" value="PKS_KR"/>
    <property type="match status" value="1"/>
</dbReference>
<dbReference type="InterPro" id="IPR036291">
    <property type="entry name" value="NAD(P)-bd_dom_sf"/>
</dbReference>
<organism evidence="12">
    <name type="scientific">Rhodosorus marinus</name>
    <dbReference type="NCBI Taxonomy" id="101924"/>
    <lineage>
        <taxon>Eukaryota</taxon>
        <taxon>Rhodophyta</taxon>
        <taxon>Stylonematophyceae</taxon>
        <taxon>Stylonematales</taxon>
        <taxon>Stylonemataceae</taxon>
        <taxon>Rhodosorus</taxon>
    </lineage>
</organism>
<dbReference type="InterPro" id="IPR057326">
    <property type="entry name" value="KR_dom"/>
</dbReference>
<sequence>MEWYYGLLLFVGGWVAFWGFLAIVKGLVRQVRGFTSQKYRGKHVLITGGSEGLGRELAAELVGQGSRVTIASRSEKKLKAAVEYINRIGSAESTSSLQSFPCDVTKESDVENLVKFAKESFGPVDHVIACAGVALTGRFAEKSMEDHRKSMDLNYFGALHAVYAVLPDMMSRRSGSICLVSSGAALTSYIGYGAYSPSKYALRGLAEVLRNELKAHNIDVHIAYPANVESPGYALEQLTKPEETKAIEAGETHQSPKKVAKLMLHGLKMGDYNNYCGALEVGLLGVFANGVTPRSNVFKDMCLYPLLFPIAFGARTYWDWEVCRQKYHKETNS</sequence>